<feature type="binding site" evidence="9">
    <location>
        <begin position="109"/>
        <end position="117"/>
    </location>
    <ligand>
        <name>5-phospho-alpha-D-ribose 1-diphosphate</name>
        <dbReference type="ChEBI" id="CHEBI:58017"/>
    </ligand>
</feature>
<dbReference type="Proteomes" id="UP000256900">
    <property type="component" value="Unassembled WGS sequence"/>
</dbReference>
<comment type="catalytic activity">
    <reaction evidence="7 9">
        <text>N-(5-phospho-beta-D-ribosyl)anthranilate + diphosphate = 5-phospho-alpha-D-ribose 1-diphosphate + anthranilate</text>
        <dbReference type="Rhea" id="RHEA:11768"/>
        <dbReference type="ChEBI" id="CHEBI:16567"/>
        <dbReference type="ChEBI" id="CHEBI:18277"/>
        <dbReference type="ChEBI" id="CHEBI:33019"/>
        <dbReference type="ChEBI" id="CHEBI:58017"/>
        <dbReference type="EC" id="2.4.2.18"/>
    </reaction>
</comment>
<dbReference type="SUPFAM" id="SSF47648">
    <property type="entry name" value="Nucleoside phosphorylase/phosphoribosyltransferase N-terminal domain"/>
    <property type="match status" value="1"/>
</dbReference>
<feature type="binding site" evidence="9">
    <location>
        <position position="226"/>
    </location>
    <ligand>
        <name>Mg(2+)</name>
        <dbReference type="ChEBI" id="CHEBI:18420"/>
        <label>2</label>
    </ligand>
</feature>
<keyword evidence="3 9" id="KW-0328">Glycosyltransferase</keyword>
<organism evidence="12 13">
    <name type="scientific">Methylovirgula ligni</name>
    <dbReference type="NCBI Taxonomy" id="569860"/>
    <lineage>
        <taxon>Bacteria</taxon>
        <taxon>Pseudomonadati</taxon>
        <taxon>Pseudomonadota</taxon>
        <taxon>Alphaproteobacteria</taxon>
        <taxon>Hyphomicrobiales</taxon>
        <taxon>Beijerinckiaceae</taxon>
        <taxon>Methylovirgula</taxon>
    </lineage>
</organism>
<proteinExistence type="inferred from homology"/>
<dbReference type="InterPro" id="IPR005940">
    <property type="entry name" value="Anthranilate_Pribosyl_Tfrase"/>
</dbReference>
<accession>A0A3D9Z252</accession>
<comment type="function">
    <text evidence="9">Catalyzes the transfer of the phosphoribosyl group of 5-phosphorylribose-1-pyrophosphate (PRPP) to anthranilate to yield N-(5'-phosphoribosyl)-anthranilate (PRA).</text>
</comment>
<comment type="subunit">
    <text evidence="9">Homodimer.</text>
</comment>
<dbReference type="Pfam" id="PF00591">
    <property type="entry name" value="Glycos_transf_3"/>
    <property type="match status" value="1"/>
</dbReference>
<dbReference type="PANTHER" id="PTHR43285">
    <property type="entry name" value="ANTHRANILATE PHOSPHORIBOSYLTRANSFERASE"/>
    <property type="match status" value="1"/>
</dbReference>
<evidence type="ECO:0000256" key="1">
    <source>
        <dbReference type="ARBA" id="ARBA00004907"/>
    </source>
</evidence>
<evidence type="ECO:0000313" key="12">
    <source>
        <dbReference type="EMBL" id="REF88178.1"/>
    </source>
</evidence>
<dbReference type="RefSeq" id="WP_115836284.1">
    <property type="nucleotide sequence ID" value="NZ_CP025086.1"/>
</dbReference>
<keyword evidence="4 9" id="KW-0808">Transferase</keyword>
<comment type="caution">
    <text evidence="12">The sequence shown here is derived from an EMBL/GenBank/DDBJ whole genome shotgun (WGS) entry which is preliminary data.</text>
</comment>
<feature type="binding site" evidence="9">
    <location>
        <position position="93"/>
    </location>
    <ligand>
        <name>Mg(2+)</name>
        <dbReference type="ChEBI" id="CHEBI:18420"/>
        <label>1</label>
    </ligand>
</feature>
<feature type="binding site" evidence="9">
    <location>
        <position position="227"/>
    </location>
    <ligand>
        <name>Mg(2+)</name>
        <dbReference type="ChEBI" id="CHEBI:18420"/>
        <label>1</label>
    </ligand>
</feature>
<evidence type="ECO:0000256" key="8">
    <source>
        <dbReference type="ARBA" id="ARBA00061188"/>
    </source>
</evidence>
<dbReference type="HAMAP" id="MF_00211">
    <property type="entry name" value="TrpD"/>
    <property type="match status" value="1"/>
</dbReference>
<dbReference type="GO" id="GO:0005829">
    <property type="term" value="C:cytosol"/>
    <property type="evidence" value="ECO:0007669"/>
    <property type="project" value="TreeGrafter"/>
</dbReference>
<dbReference type="InterPro" id="IPR035902">
    <property type="entry name" value="Nuc_phospho_transferase"/>
</dbReference>
<feature type="binding site" evidence="9">
    <location>
        <position position="81"/>
    </location>
    <ligand>
        <name>5-phospho-alpha-D-ribose 1-diphosphate</name>
        <dbReference type="ChEBI" id="CHEBI:58017"/>
    </ligand>
</feature>
<evidence type="ECO:0000256" key="7">
    <source>
        <dbReference type="ARBA" id="ARBA00052328"/>
    </source>
</evidence>
<reference evidence="12 13" key="1">
    <citation type="submission" date="2018-08" db="EMBL/GenBank/DDBJ databases">
        <title>Genomic Encyclopedia of Type Strains, Phase IV (KMG-IV): sequencing the most valuable type-strain genomes for metagenomic binning, comparative biology and taxonomic classification.</title>
        <authorList>
            <person name="Goeker M."/>
        </authorList>
    </citation>
    <scope>NUCLEOTIDE SEQUENCE [LARGE SCALE GENOMIC DNA]</scope>
    <source>
        <strain evidence="12 13">BW863</strain>
    </source>
</reference>
<feature type="binding site" evidence="9">
    <location>
        <position position="227"/>
    </location>
    <ligand>
        <name>Mg(2+)</name>
        <dbReference type="ChEBI" id="CHEBI:18420"/>
        <label>2</label>
    </ligand>
</feature>
<comment type="similarity">
    <text evidence="9">Belongs to the anthranilate phosphoribosyltransferase family.</text>
</comment>
<evidence type="ECO:0000259" key="11">
    <source>
        <dbReference type="Pfam" id="PF02885"/>
    </source>
</evidence>
<dbReference type="Gene3D" id="3.40.1030.10">
    <property type="entry name" value="Nucleoside phosphorylase/phosphoribosyltransferase catalytic domain"/>
    <property type="match status" value="1"/>
</dbReference>
<feature type="binding site" evidence="9">
    <location>
        <begin position="84"/>
        <end position="85"/>
    </location>
    <ligand>
        <name>5-phospho-alpha-D-ribose 1-diphosphate</name>
        <dbReference type="ChEBI" id="CHEBI:58017"/>
    </ligand>
</feature>
<dbReference type="EC" id="2.4.2.18" evidence="9"/>
<dbReference type="NCBIfam" id="TIGR01245">
    <property type="entry name" value="trpD"/>
    <property type="match status" value="1"/>
</dbReference>
<keyword evidence="9" id="KW-0460">Magnesium</keyword>
<evidence type="ECO:0000259" key="10">
    <source>
        <dbReference type="Pfam" id="PF00591"/>
    </source>
</evidence>
<feature type="binding site" evidence="9">
    <location>
        <begin position="91"/>
        <end position="94"/>
    </location>
    <ligand>
        <name>5-phospho-alpha-D-ribose 1-diphosphate</name>
        <dbReference type="ChEBI" id="CHEBI:58017"/>
    </ligand>
</feature>
<feature type="binding site" evidence="9">
    <location>
        <position position="81"/>
    </location>
    <ligand>
        <name>anthranilate</name>
        <dbReference type="ChEBI" id="CHEBI:16567"/>
        <label>1</label>
    </ligand>
</feature>
<dbReference type="InterPro" id="IPR017459">
    <property type="entry name" value="Glycosyl_Trfase_fam3_N_dom"/>
</dbReference>
<name>A0A3D9Z252_9HYPH</name>
<dbReference type="UniPathway" id="UPA00035">
    <property type="reaction ID" value="UER00041"/>
</dbReference>
<evidence type="ECO:0000256" key="2">
    <source>
        <dbReference type="ARBA" id="ARBA00022605"/>
    </source>
</evidence>
<dbReference type="EMBL" id="QUMO01000002">
    <property type="protein sequence ID" value="REF88178.1"/>
    <property type="molecule type" value="Genomic_DNA"/>
</dbReference>
<feature type="domain" description="Glycosyl transferase family 3" evidence="10">
    <location>
        <begin position="75"/>
        <end position="324"/>
    </location>
</feature>
<evidence type="ECO:0000256" key="6">
    <source>
        <dbReference type="ARBA" id="ARBA00023141"/>
    </source>
</evidence>
<dbReference type="FunFam" id="3.40.1030.10:FF:000002">
    <property type="entry name" value="Anthranilate phosphoribosyltransferase"/>
    <property type="match status" value="1"/>
</dbReference>
<dbReference type="Pfam" id="PF02885">
    <property type="entry name" value="Glycos_trans_3N"/>
    <property type="match status" value="1"/>
</dbReference>
<dbReference type="InterPro" id="IPR036320">
    <property type="entry name" value="Glycosyl_Trfase_fam3_N_dom_sf"/>
</dbReference>
<feature type="domain" description="Glycosyl transferase family 3 N-terminal" evidence="11">
    <location>
        <begin position="5"/>
        <end position="66"/>
    </location>
</feature>
<dbReference type="InterPro" id="IPR000312">
    <property type="entry name" value="Glycosyl_Trfase_fam3"/>
</dbReference>
<comment type="caution">
    <text evidence="9">Lacks conserved residue(s) required for the propagation of feature annotation.</text>
</comment>
<keyword evidence="9" id="KW-0479">Metal-binding</keyword>
<evidence type="ECO:0000256" key="9">
    <source>
        <dbReference type="HAMAP-Rule" id="MF_00211"/>
    </source>
</evidence>
<keyword evidence="13" id="KW-1185">Reference proteome</keyword>
<evidence type="ECO:0000256" key="4">
    <source>
        <dbReference type="ARBA" id="ARBA00022679"/>
    </source>
</evidence>
<feature type="binding site" evidence="9">
    <location>
        <position position="167"/>
    </location>
    <ligand>
        <name>anthranilate</name>
        <dbReference type="ChEBI" id="CHEBI:16567"/>
        <label>2</label>
    </ligand>
</feature>
<evidence type="ECO:0000256" key="3">
    <source>
        <dbReference type="ARBA" id="ARBA00022676"/>
    </source>
</evidence>
<sequence length="342" mass="35014">MDAFKPLLAKIATGASLSRSEAEYAFNLLLGGGVTAAQTGAFLMGLRVRGETVEEITGAVGAMRAKMLPVTAPPDAVDIVGTGGDGHGTYNVSTLAALIVAACGVPVAKHGNRAASSRSGASDVLTALGVKIGLDPDEIEHCLHEAGIGFMAAPVHHAAIRHVNQIRAEIGTRTLFNLLGPLANPARVKRQLLGVFAKEWLEPLAEVLRNLGSERVWLAYGSDGLDEVTITGPTYVTALEGGAIRSFVINPEDAGLKPASLEDIKGGDAAHNAAALNAVLHGARNAYRDIAVFNAAAALVVAEKAADLREGAAEAAAALDAGRAAEVLAKLIKASHGRPGGA</sequence>
<dbReference type="GO" id="GO:0004048">
    <property type="term" value="F:anthranilate phosphoribosyltransferase activity"/>
    <property type="evidence" value="ECO:0007669"/>
    <property type="project" value="UniProtKB-UniRule"/>
</dbReference>
<dbReference type="PANTHER" id="PTHR43285:SF2">
    <property type="entry name" value="ANTHRANILATE PHOSPHORIBOSYLTRANSFERASE"/>
    <property type="match status" value="1"/>
</dbReference>
<evidence type="ECO:0000256" key="5">
    <source>
        <dbReference type="ARBA" id="ARBA00022822"/>
    </source>
</evidence>
<dbReference type="SUPFAM" id="SSF52418">
    <property type="entry name" value="Nucleoside phosphorylase/phosphoribosyltransferase catalytic domain"/>
    <property type="match status" value="1"/>
</dbReference>
<dbReference type="OrthoDB" id="9806430at2"/>
<dbReference type="GO" id="GO:0000162">
    <property type="term" value="P:L-tryptophan biosynthetic process"/>
    <property type="evidence" value="ECO:0007669"/>
    <property type="project" value="UniProtKB-UniRule"/>
</dbReference>
<evidence type="ECO:0000313" key="13">
    <source>
        <dbReference type="Proteomes" id="UP000256900"/>
    </source>
</evidence>
<gene>
    <name evidence="9" type="primary">trpD</name>
    <name evidence="12" type="ORF">DES32_1820</name>
</gene>
<comment type="similarity">
    <text evidence="8">In the C-terminal section; belongs to the anthranilate phosphoribosyltransferase family.</text>
</comment>
<comment type="pathway">
    <text evidence="1 9">Amino-acid biosynthesis; L-tryptophan biosynthesis; L-tryptophan from chorismate: step 2/5.</text>
</comment>
<protein>
    <recommendedName>
        <fullName evidence="9">Anthranilate phosphoribosyltransferase</fullName>
        <ecNumber evidence="9">2.4.2.18</ecNumber>
    </recommendedName>
</protein>
<dbReference type="AlphaFoldDB" id="A0A3D9Z252"/>
<feature type="binding site" evidence="9">
    <location>
        <position position="112"/>
    </location>
    <ligand>
        <name>anthranilate</name>
        <dbReference type="ChEBI" id="CHEBI:16567"/>
        <label>1</label>
    </ligand>
</feature>
<feature type="binding site" evidence="9">
    <location>
        <position position="89"/>
    </location>
    <ligand>
        <name>5-phospho-alpha-D-ribose 1-diphosphate</name>
        <dbReference type="ChEBI" id="CHEBI:58017"/>
    </ligand>
</feature>
<keyword evidence="6 9" id="KW-0057">Aromatic amino acid biosynthesis</keyword>
<comment type="cofactor">
    <cofactor evidence="9">
        <name>Mg(2+)</name>
        <dbReference type="ChEBI" id="CHEBI:18420"/>
    </cofactor>
    <text evidence="9">Binds 2 magnesium ions per monomer.</text>
</comment>
<feature type="binding site" evidence="9">
    <location>
        <position position="121"/>
    </location>
    <ligand>
        <name>5-phospho-alpha-D-ribose 1-diphosphate</name>
        <dbReference type="ChEBI" id="CHEBI:58017"/>
    </ligand>
</feature>
<keyword evidence="2 9" id="KW-0028">Amino-acid biosynthesis</keyword>
<dbReference type="GO" id="GO:0000287">
    <property type="term" value="F:magnesium ion binding"/>
    <property type="evidence" value="ECO:0007669"/>
    <property type="project" value="UniProtKB-UniRule"/>
</dbReference>
<keyword evidence="5 9" id="KW-0822">Tryptophan biosynthesis</keyword>
<dbReference type="Gene3D" id="1.20.970.10">
    <property type="entry name" value="Transferase, Pyrimidine Nucleoside Phosphorylase, Chain C"/>
    <property type="match status" value="1"/>
</dbReference>